<organism evidence="11">
    <name type="scientific">Thermodesulfobium narugense</name>
    <dbReference type="NCBI Taxonomy" id="184064"/>
    <lineage>
        <taxon>Bacteria</taxon>
        <taxon>Pseudomonadati</taxon>
        <taxon>Thermodesulfobiota</taxon>
        <taxon>Thermodesulfobiia</taxon>
        <taxon>Thermodesulfobiales</taxon>
        <taxon>Thermodesulfobiaceae</taxon>
        <taxon>Thermodesulfobium</taxon>
    </lineage>
</organism>
<dbReference type="InterPro" id="IPR001048">
    <property type="entry name" value="Asp/Glu/Uridylate_kinase"/>
</dbReference>
<evidence type="ECO:0000256" key="2">
    <source>
        <dbReference type="ARBA" id="ARBA00022571"/>
    </source>
</evidence>
<evidence type="ECO:0000256" key="3">
    <source>
        <dbReference type="ARBA" id="ARBA00022605"/>
    </source>
</evidence>
<dbReference type="EC" id="2.7.2.8" evidence="9"/>
<dbReference type="InterPro" id="IPR004662">
    <property type="entry name" value="AcgluKinase_fam"/>
</dbReference>
<dbReference type="UniPathway" id="UPA00068">
    <property type="reaction ID" value="UER00107"/>
</dbReference>
<keyword evidence="7 9" id="KW-0067">ATP-binding</keyword>
<keyword evidence="2 9" id="KW-0055">Arginine biosynthesis</keyword>
<keyword evidence="4 9" id="KW-0808">Transferase</keyword>
<reference evidence="11" key="1">
    <citation type="journal article" date="2020" name="mSystems">
        <title>Genome- and Community-Level Interaction Insights into Carbon Utilization and Element Cycling Functions of Hydrothermarchaeota in Hydrothermal Sediment.</title>
        <authorList>
            <person name="Zhou Z."/>
            <person name="Liu Y."/>
            <person name="Xu W."/>
            <person name="Pan J."/>
            <person name="Luo Z.H."/>
            <person name="Li M."/>
        </authorList>
    </citation>
    <scope>NUCLEOTIDE SEQUENCE [LARGE SCALE GENOMIC DNA]</scope>
    <source>
        <strain evidence="11">SpSt-1019</strain>
    </source>
</reference>
<dbReference type="SUPFAM" id="SSF53633">
    <property type="entry name" value="Carbamate kinase-like"/>
    <property type="match status" value="1"/>
</dbReference>
<protein>
    <recommendedName>
        <fullName evidence="9">Acetylglutamate kinase</fullName>
        <ecNumber evidence="9">2.7.2.8</ecNumber>
    </recommendedName>
    <alternativeName>
        <fullName evidence="9">N-acetyl-L-glutamate 5-phosphotransferase</fullName>
    </alternativeName>
    <alternativeName>
        <fullName evidence="9">NAG kinase</fullName>
        <shortName evidence="9">NAGK</shortName>
    </alternativeName>
</protein>
<evidence type="ECO:0000256" key="6">
    <source>
        <dbReference type="ARBA" id="ARBA00022777"/>
    </source>
</evidence>
<feature type="binding site" evidence="9">
    <location>
        <begin position="64"/>
        <end position="65"/>
    </location>
    <ligand>
        <name>substrate</name>
    </ligand>
</feature>
<keyword evidence="9" id="KW-0963">Cytoplasm</keyword>
<dbReference type="CDD" id="cd04250">
    <property type="entry name" value="AAK_NAGK-C"/>
    <property type="match status" value="1"/>
</dbReference>
<evidence type="ECO:0000313" key="11">
    <source>
        <dbReference type="EMBL" id="HHI65002.1"/>
    </source>
</evidence>
<dbReference type="GO" id="GO:0003991">
    <property type="term" value="F:acetylglutamate kinase activity"/>
    <property type="evidence" value="ECO:0007669"/>
    <property type="project" value="UniProtKB-UniRule"/>
</dbReference>
<evidence type="ECO:0000259" key="10">
    <source>
        <dbReference type="Pfam" id="PF00696"/>
    </source>
</evidence>
<dbReference type="PRINTS" id="PR00474">
    <property type="entry name" value="GLU5KINASE"/>
</dbReference>
<dbReference type="HAMAP" id="MF_00082">
    <property type="entry name" value="ArgB"/>
    <property type="match status" value="1"/>
</dbReference>
<dbReference type="PIRSF" id="PIRSF000728">
    <property type="entry name" value="NAGK"/>
    <property type="match status" value="1"/>
</dbReference>
<dbReference type="AlphaFoldDB" id="A0A7C5KE25"/>
<feature type="binding site" evidence="9">
    <location>
        <position position="86"/>
    </location>
    <ligand>
        <name>substrate</name>
    </ligand>
</feature>
<comment type="catalytic activity">
    <reaction evidence="8 9">
        <text>N-acetyl-L-glutamate + ATP = N-acetyl-L-glutamyl 5-phosphate + ADP</text>
        <dbReference type="Rhea" id="RHEA:14629"/>
        <dbReference type="ChEBI" id="CHEBI:30616"/>
        <dbReference type="ChEBI" id="CHEBI:44337"/>
        <dbReference type="ChEBI" id="CHEBI:57936"/>
        <dbReference type="ChEBI" id="CHEBI:456216"/>
        <dbReference type="EC" id="2.7.2.8"/>
    </reaction>
</comment>
<comment type="pathway">
    <text evidence="1 9">Amino-acid biosynthesis; L-arginine biosynthesis; N(2)-acetyl-L-ornithine from L-glutamate: step 2/4.</text>
</comment>
<comment type="similarity">
    <text evidence="9">Belongs to the acetylglutamate kinase family. ArgB subfamily.</text>
</comment>
<gene>
    <name evidence="9 11" type="primary">argB</name>
    <name evidence="11" type="ORF">ENL70_00450</name>
</gene>
<feature type="domain" description="Aspartate/glutamate/uridylate kinase" evidence="10">
    <location>
        <begin position="25"/>
        <end position="260"/>
    </location>
</feature>
<feature type="site" description="Transition state stabilizer" evidence="9">
    <location>
        <position position="241"/>
    </location>
</feature>
<dbReference type="GO" id="GO:0042450">
    <property type="term" value="P:L-arginine biosynthetic process via ornithine"/>
    <property type="evidence" value="ECO:0007669"/>
    <property type="project" value="UniProtKB-UniRule"/>
</dbReference>
<evidence type="ECO:0000256" key="7">
    <source>
        <dbReference type="ARBA" id="ARBA00022840"/>
    </source>
</evidence>
<proteinExistence type="inferred from homology"/>
<evidence type="ECO:0000256" key="8">
    <source>
        <dbReference type="ARBA" id="ARBA00048141"/>
    </source>
</evidence>
<accession>A0A7C5KE25</accession>
<dbReference type="PANTHER" id="PTHR23342">
    <property type="entry name" value="N-ACETYLGLUTAMATE SYNTHASE"/>
    <property type="match status" value="1"/>
</dbReference>
<keyword evidence="3 9" id="KW-0028">Amino-acid biosynthesis</keyword>
<dbReference type="InterPro" id="IPR001057">
    <property type="entry name" value="Glu/AcGlu_kinase"/>
</dbReference>
<dbReference type="FunFam" id="3.40.1160.10:FF:000004">
    <property type="entry name" value="Acetylglutamate kinase"/>
    <property type="match status" value="1"/>
</dbReference>
<feature type="binding site" evidence="9">
    <location>
        <position position="178"/>
    </location>
    <ligand>
        <name>substrate</name>
    </ligand>
</feature>
<comment type="caution">
    <text evidence="11">The sequence shown here is derived from an EMBL/GenBank/DDBJ whole genome shotgun (WGS) entry which is preliminary data.</text>
</comment>
<dbReference type="InterPro" id="IPR037528">
    <property type="entry name" value="ArgB"/>
</dbReference>
<sequence length="288" mass="31430">MFDKKLQAKIIIEALPYFKQFNNQVLVIKYGGSILEAEDVNEALFQDIVLLSYLGVKIVLIHGGGPEISRWQKILNIETKFIEGLRVTDSKTMEITEMILSGKVNKNIVAKIQNYGGKAVGICGKDGGIILAKKKSEKYGFVGEIIDINPSLIIALVNSNYVPVMSPIAYDEDGNSLNINADFVAGKIASSLKAKRLLYLTDVPGILLNKDDPTTILSKIKTSEIDNLIEEGVLSKGMIPKTLSAKEAIESGVEAVHIIDGREPHSLLLEVLTPEGVGTMIVSDNYDK</sequence>
<dbReference type="NCBIfam" id="TIGR00761">
    <property type="entry name" value="argB"/>
    <property type="match status" value="1"/>
</dbReference>
<dbReference type="InterPro" id="IPR041727">
    <property type="entry name" value="NAGK-C"/>
</dbReference>
<dbReference type="InterPro" id="IPR036393">
    <property type="entry name" value="AceGlu_kinase-like_sf"/>
</dbReference>
<dbReference type="GO" id="GO:0005737">
    <property type="term" value="C:cytoplasm"/>
    <property type="evidence" value="ECO:0007669"/>
    <property type="project" value="UniProtKB-SubCell"/>
</dbReference>
<dbReference type="Pfam" id="PF00696">
    <property type="entry name" value="AA_kinase"/>
    <property type="match status" value="1"/>
</dbReference>
<evidence type="ECO:0000256" key="1">
    <source>
        <dbReference type="ARBA" id="ARBA00004828"/>
    </source>
</evidence>
<dbReference type="PANTHER" id="PTHR23342:SF0">
    <property type="entry name" value="N-ACETYLGLUTAMATE SYNTHASE, MITOCHONDRIAL"/>
    <property type="match status" value="1"/>
</dbReference>
<dbReference type="EMBL" id="DRUY01000019">
    <property type="protein sequence ID" value="HHI65002.1"/>
    <property type="molecule type" value="Genomic_DNA"/>
</dbReference>
<evidence type="ECO:0000256" key="9">
    <source>
        <dbReference type="HAMAP-Rule" id="MF_00082"/>
    </source>
</evidence>
<feature type="site" description="Transition state stabilizer" evidence="9">
    <location>
        <position position="29"/>
    </location>
</feature>
<keyword evidence="5 9" id="KW-0547">Nucleotide-binding</keyword>
<name>A0A7C5KE25_9BACT</name>
<comment type="function">
    <text evidence="9">Catalyzes the ATP-dependent phosphorylation of N-acetyl-L-glutamate.</text>
</comment>
<evidence type="ECO:0000256" key="5">
    <source>
        <dbReference type="ARBA" id="ARBA00022741"/>
    </source>
</evidence>
<evidence type="ECO:0000256" key="4">
    <source>
        <dbReference type="ARBA" id="ARBA00022679"/>
    </source>
</evidence>
<keyword evidence="6 9" id="KW-0418">Kinase</keyword>
<comment type="subcellular location">
    <subcellularLocation>
        <location evidence="9">Cytoplasm</location>
    </subcellularLocation>
</comment>
<dbReference type="Gene3D" id="3.40.1160.10">
    <property type="entry name" value="Acetylglutamate kinase-like"/>
    <property type="match status" value="1"/>
</dbReference>
<dbReference type="GO" id="GO:0005524">
    <property type="term" value="F:ATP binding"/>
    <property type="evidence" value="ECO:0007669"/>
    <property type="project" value="UniProtKB-UniRule"/>
</dbReference>